<dbReference type="HOGENOM" id="CLU_2497820_0_0_1"/>
<reference evidence="1 2" key="1">
    <citation type="journal article" date="2011" name="Genome Biol.">
        <title>Genome sequence of the insect pathogenic fungus Cordyceps militaris, a valued traditional Chinese medicine.</title>
        <authorList>
            <person name="Zheng P."/>
            <person name="Xia Y."/>
            <person name="Xiao G."/>
            <person name="Xiong C."/>
            <person name="Hu X."/>
            <person name="Zhang S."/>
            <person name="Zheng H."/>
            <person name="Huang Y."/>
            <person name="Zhou Y."/>
            <person name="Wang S."/>
            <person name="Zhao G.P."/>
            <person name="Liu X."/>
            <person name="St Leger R.J."/>
            <person name="Wang C."/>
        </authorList>
    </citation>
    <scope>NUCLEOTIDE SEQUENCE [LARGE SCALE GENOMIC DNA]</scope>
    <source>
        <strain evidence="1 2">CM01</strain>
    </source>
</reference>
<sequence length="86" mass="9256">MHVRVASASPGPGAIQIGQMPQAKWLRHRQFFLASSQVVGNTPLTAPNMDGGSIGDVSFFGPQRHKGYVKEGGSCRALPEEHGRAW</sequence>
<keyword evidence="2" id="KW-1185">Reference proteome</keyword>
<dbReference type="VEuPathDB" id="FungiDB:CCM_07537"/>
<proteinExistence type="predicted"/>
<dbReference type="InParanoid" id="G3JQ34"/>
<dbReference type="KEGG" id="cmt:CCM_07537"/>
<organism evidence="1 2">
    <name type="scientific">Cordyceps militaris (strain CM01)</name>
    <name type="common">Caterpillar fungus</name>
    <dbReference type="NCBI Taxonomy" id="983644"/>
    <lineage>
        <taxon>Eukaryota</taxon>
        <taxon>Fungi</taxon>
        <taxon>Dikarya</taxon>
        <taxon>Ascomycota</taxon>
        <taxon>Pezizomycotina</taxon>
        <taxon>Sordariomycetes</taxon>
        <taxon>Hypocreomycetidae</taxon>
        <taxon>Hypocreales</taxon>
        <taxon>Cordycipitaceae</taxon>
        <taxon>Cordyceps</taxon>
    </lineage>
</organism>
<dbReference type="EMBL" id="JH126404">
    <property type="protein sequence ID" value="EGX89285.1"/>
    <property type="molecule type" value="Genomic_DNA"/>
</dbReference>
<evidence type="ECO:0000313" key="2">
    <source>
        <dbReference type="Proteomes" id="UP000001610"/>
    </source>
</evidence>
<gene>
    <name evidence="1" type="ORF">CCM_07537</name>
</gene>
<dbReference type="RefSeq" id="XP_006672741.1">
    <property type="nucleotide sequence ID" value="XM_006672678.1"/>
</dbReference>
<dbReference type="GeneID" id="18169548"/>
<name>G3JQ34_CORMM</name>
<accession>G3JQ34</accession>
<dbReference type="Proteomes" id="UP000001610">
    <property type="component" value="Unassembled WGS sequence"/>
</dbReference>
<protein>
    <submittedName>
        <fullName evidence="1">Uncharacterized protein</fullName>
    </submittedName>
</protein>
<evidence type="ECO:0000313" key="1">
    <source>
        <dbReference type="EMBL" id="EGX89285.1"/>
    </source>
</evidence>
<dbReference type="AlphaFoldDB" id="G3JQ34"/>